<reference evidence="1 2" key="1">
    <citation type="submission" date="2016-07" db="EMBL/GenBank/DDBJ databases">
        <title>Draft Genome Sequence of Methylobrevis pamukkalensis PK2.</title>
        <authorList>
            <person name="Vasilenko O.V."/>
            <person name="Doronina N.V."/>
            <person name="Shmareva M.N."/>
            <person name="Tarlachkov S.V."/>
            <person name="Mustakhimov I."/>
            <person name="Trotsenko Y.A."/>
        </authorList>
    </citation>
    <scope>NUCLEOTIDE SEQUENCE [LARGE SCALE GENOMIC DNA]</scope>
    <source>
        <strain evidence="1 2">PK2</strain>
    </source>
</reference>
<dbReference type="Proteomes" id="UP000094622">
    <property type="component" value="Unassembled WGS sequence"/>
</dbReference>
<name>A0A1E3GWR8_9HYPH</name>
<dbReference type="SUPFAM" id="SSF52540">
    <property type="entry name" value="P-loop containing nucleoside triphosphate hydrolases"/>
    <property type="match status" value="1"/>
</dbReference>
<evidence type="ECO:0000313" key="2">
    <source>
        <dbReference type="Proteomes" id="UP000094622"/>
    </source>
</evidence>
<keyword evidence="2" id="KW-1185">Reference proteome</keyword>
<comment type="caution">
    <text evidence="1">The sequence shown here is derived from an EMBL/GenBank/DDBJ whole genome shotgun (WGS) entry which is preliminary data.</text>
</comment>
<dbReference type="OrthoDB" id="288532at2"/>
<evidence type="ECO:0008006" key="3">
    <source>
        <dbReference type="Google" id="ProtNLM"/>
    </source>
</evidence>
<dbReference type="AlphaFoldDB" id="A0A1E3GWR8"/>
<accession>A0A1E3GWR8</accession>
<sequence>MLIGLEKKFIFVANTKTASSSIEQLLDPHAEIAIRRTAFGKHMTLAQIESRFAWIGDHLPFGRFLVFGVIRDPAHFLLSLYNFHTKDGFDGKPLSTKGVAFEAFVDKALAAPTGRVRPQADRLSNPNGRLRLTHLIRLPDLAAEMRAIGAFLELDERDLGNRNVSPVVATVEEFRPDQLERIREVYAADYALLANPPRDPRITALIESD</sequence>
<gene>
    <name evidence="1" type="ORF">A6302_04261</name>
</gene>
<dbReference type="EMBL" id="MCRJ01000179">
    <property type="protein sequence ID" value="ODN68444.1"/>
    <property type="molecule type" value="Genomic_DNA"/>
</dbReference>
<dbReference type="RefSeq" id="WP_069308373.1">
    <property type="nucleotide sequence ID" value="NZ_MCRJ01000179.1"/>
</dbReference>
<proteinExistence type="predicted"/>
<evidence type="ECO:0000313" key="1">
    <source>
        <dbReference type="EMBL" id="ODN68444.1"/>
    </source>
</evidence>
<dbReference type="InterPro" id="IPR027417">
    <property type="entry name" value="P-loop_NTPase"/>
</dbReference>
<protein>
    <recommendedName>
        <fullName evidence="3">Sulfotransferase family protein</fullName>
    </recommendedName>
</protein>
<organism evidence="1 2">
    <name type="scientific">Methylobrevis pamukkalensis</name>
    <dbReference type="NCBI Taxonomy" id="1439726"/>
    <lineage>
        <taxon>Bacteria</taxon>
        <taxon>Pseudomonadati</taxon>
        <taxon>Pseudomonadota</taxon>
        <taxon>Alphaproteobacteria</taxon>
        <taxon>Hyphomicrobiales</taxon>
        <taxon>Pleomorphomonadaceae</taxon>
        <taxon>Methylobrevis</taxon>
    </lineage>
</organism>